<comment type="caution">
    <text evidence="2">The sequence shown here is derived from an EMBL/GenBank/DDBJ whole genome shotgun (WGS) entry which is preliminary data.</text>
</comment>
<dbReference type="InterPro" id="IPR002836">
    <property type="entry name" value="PDCD5-like"/>
</dbReference>
<protein>
    <submittedName>
        <fullName evidence="2">DNA-binding protein</fullName>
    </submittedName>
</protein>
<dbReference type="GO" id="GO:0003677">
    <property type="term" value="F:DNA binding"/>
    <property type="evidence" value="ECO:0007669"/>
    <property type="project" value="UniProtKB-KW"/>
</dbReference>
<gene>
    <name evidence="2" type="ORF">DDW05_01720</name>
</gene>
<evidence type="ECO:0000313" key="3">
    <source>
        <dbReference type="Proteomes" id="UP000245908"/>
    </source>
</evidence>
<keyword evidence="2" id="KW-0238">DNA-binding</keyword>
<dbReference type="Pfam" id="PF01984">
    <property type="entry name" value="dsDNA_bind"/>
    <property type="match status" value="1"/>
</dbReference>
<dbReference type="AlphaFoldDB" id="A0A2T9WTT2"/>
<dbReference type="EMBL" id="QEFH01000010">
    <property type="protein sequence ID" value="PVU71222.1"/>
    <property type="molecule type" value="Genomic_DNA"/>
</dbReference>
<evidence type="ECO:0000313" key="2">
    <source>
        <dbReference type="EMBL" id="PVU71222.1"/>
    </source>
</evidence>
<dbReference type="SUPFAM" id="SSF46950">
    <property type="entry name" value="Double-stranded DNA-binding domain"/>
    <property type="match status" value="1"/>
</dbReference>
<comment type="similarity">
    <text evidence="1">Belongs to the PDCD5 family.</text>
</comment>
<organism evidence="2 3">
    <name type="scientific">Nanobsidianus stetteri</name>
    <dbReference type="NCBI Taxonomy" id="1294122"/>
    <lineage>
        <taxon>Archaea</taxon>
        <taxon>Nanobdellota</taxon>
        <taxon>Candidatus Nanoarchaeia</taxon>
        <taxon>Nanoarchaeales</taxon>
        <taxon>Nanopusillaceae</taxon>
        <taxon>Candidatus Nanobsidianus</taxon>
    </lineage>
</organism>
<accession>A0A2T9WTT2</accession>
<sequence length="86" mass="10314">MSKDDKKLKEIENIYKLILPFLTKEAIDRLSNIKVVYPEKFVQVVLILYQYIQSGKVKIIDDELLKKILLKLSENERREPKIRFIH</sequence>
<evidence type="ECO:0000256" key="1">
    <source>
        <dbReference type="ARBA" id="ARBA00010490"/>
    </source>
</evidence>
<name>A0A2T9WTT2_NANST</name>
<dbReference type="PIRSF" id="PIRSF015730">
    <property type="entry name" value="TFAR19"/>
    <property type="match status" value="1"/>
</dbReference>
<dbReference type="InterPro" id="IPR036883">
    <property type="entry name" value="PDCD5-like_sf"/>
</dbReference>
<dbReference type="Proteomes" id="UP000245908">
    <property type="component" value="Unassembled WGS sequence"/>
</dbReference>
<reference evidence="2 3" key="1">
    <citation type="journal article" date="2015" name="Appl. Environ. Microbiol.">
        <title>Nanoarchaeota, Their Sulfolobales Host, and Nanoarchaeota Virus Distribution across Yellowstone National Park Hot Springs.</title>
        <authorList>
            <person name="Munson-McGee J.H."/>
            <person name="Field E.K."/>
            <person name="Bateson M."/>
            <person name="Rooney C."/>
            <person name="Stepanauskas R."/>
            <person name="Young M.J."/>
        </authorList>
    </citation>
    <scope>NUCLEOTIDE SEQUENCE [LARGE SCALE GENOMIC DNA]</scope>
    <source>
        <strain evidence="2">SCGC AB-777_O03</strain>
    </source>
</reference>
<proteinExistence type="inferred from homology"/>
<dbReference type="Gene3D" id="1.10.8.140">
    <property type="entry name" value="PDCD5-like"/>
    <property type="match status" value="1"/>
</dbReference>